<name>A0ABZ2MHS8_9MICO</name>
<dbReference type="InterPro" id="IPR005101">
    <property type="entry name" value="Cryptochr/Photolyase_FAD-bd"/>
</dbReference>
<evidence type="ECO:0000256" key="3">
    <source>
        <dbReference type="ARBA" id="ARBA00022827"/>
    </source>
</evidence>
<dbReference type="InterPro" id="IPR014729">
    <property type="entry name" value="Rossmann-like_a/b/a_fold"/>
</dbReference>
<dbReference type="Pfam" id="PF00875">
    <property type="entry name" value="DNA_photolyase"/>
    <property type="match status" value="1"/>
</dbReference>
<keyword evidence="7" id="KW-1185">Reference proteome</keyword>
<gene>
    <name evidence="6" type="ORF">V1351_00700</name>
</gene>
<comment type="cofactor">
    <cofactor evidence="1">
        <name>FAD</name>
        <dbReference type="ChEBI" id="CHEBI:57692"/>
    </cofactor>
</comment>
<dbReference type="SUPFAM" id="SSF52425">
    <property type="entry name" value="Cryptochrome/photolyase, N-terminal domain"/>
    <property type="match status" value="1"/>
</dbReference>
<keyword evidence="2 4" id="KW-0285">Flavoprotein</keyword>
<dbReference type="RefSeq" id="WP_338749751.1">
    <property type="nucleotide sequence ID" value="NZ_CP144913.1"/>
</dbReference>
<dbReference type="PROSITE" id="PS51645">
    <property type="entry name" value="PHR_CRY_ALPHA_BETA"/>
    <property type="match status" value="1"/>
</dbReference>
<evidence type="ECO:0000256" key="1">
    <source>
        <dbReference type="ARBA" id="ARBA00001974"/>
    </source>
</evidence>
<dbReference type="InterPro" id="IPR036155">
    <property type="entry name" value="Crypto/Photolyase_N_sf"/>
</dbReference>
<dbReference type="GO" id="GO:0003904">
    <property type="term" value="F:deoxyribodipyrimidine photo-lyase activity"/>
    <property type="evidence" value="ECO:0007669"/>
    <property type="project" value="UniProtKB-EC"/>
</dbReference>
<dbReference type="Pfam" id="PF03441">
    <property type="entry name" value="FAD_binding_7"/>
    <property type="match status" value="1"/>
</dbReference>
<dbReference type="EC" id="4.1.99.3" evidence="6"/>
<proteinExistence type="inferred from homology"/>
<dbReference type="InterPro" id="IPR002081">
    <property type="entry name" value="Cryptochrome/DNA_photolyase_1"/>
</dbReference>
<keyword evidence="4" id="KW-0157">Chromophore</keyword>
<organism evidence="6 7">
    <name type="scientific">Janibacter alittae</name>
    <dbReference type="NCBI Taxonomy" id="3115209"/>
    <lineage>
        <taxon>Bacteria</taxon>
        <taxon>Bacillati</taxon>
        <taxon>Actinomycetota</taxon>
        <taxon>Actinomycetes</taxon>
        <taxon>Micrococcales</taxon>
        <taxon>Intrasporangiaceae</taxon>
        <taxon>Janibacter</taxon>
    </lineage>
</organism>
<sequence length="450" mass="50235">MSTALVWFRRDLRLRDHPALHEAAGRGEVLPLFVIDPALWRPAGRAKLAWLAATLRSLDDSLDGRLVIRLGDPEQVVPRVAREVGAGSVHVSRENEPGGMARDRRVVAALREIGVEGVASGSPYAVDPGTLLTKGGTPFRVFTPFAAAWREHGWDSARPAPRGVRWATAGSDGRVDGMLDKALRESPIDLPAAGEEAAHRRWQRFLDGPLSDYDDDRDRPDREGTSRMSADLHLGVVHPRQLLDDLRGRTGAGAEAYRTELAWREFYADVLLTQPDSAWQDLRPLPVAYDEPQDAIDAWRAGRTGFPFVDAGMRQLLGEGWMHNRVRMVTASFLTKDLHVWWPVGAQHFLDHLLDGDLASNNHGWQWVAGTGTDASPYFRVFNPVTQGQRFDPDGAYVRRWVPELAHLPGAAAHEPWKHDGGYDHDYPRRIVDHAEERTVALERYEAAKS</sequence>
<dbReference type="PANTHER" id="PTHR11455">
    <property type="entry name" value="CRYPTOCHROME"/>
    <property type="match status" value="1"/>
</dbReference>
<dbReference type="PRINTS" id="PR00147">
    <property type="entry name" value="DNAPHOTLYASE"/>
</dbReference>
<reference evidence="6 7" key="1">
    <citation type="submission" date="2024-02" db="EMBL/GenBank/DDBJ databases">
        <title>Janibacter sp. nov., isolated from gut of marine sandworm.</title>
        <authorList>
            <person name="Kim B."/>
            <person name="Jun M.O."/>
            <person name="Shin N.-R."/>
        </authorList>
    </citation>
    <scope>NUCLEOTIDE SEQUENCE [LARGE SCALE GENOMIC DNA]</scope>
    <source>
        <strain evidence="6 7">A1S7</strain>
    </source>
</reference>
<dbReference type="Gene3D" id="3.40.50.620">
    <property type="entry name" value="HUPs"/>
    <property type="match status" value="1"/>
</dbReference>
<dbReference type="PANTHER" id="PTHR11455:SF9">
    <property type="entry name" value="CRYPTOCHROME CIRCADIAN CLOCK 5 ISOFORM X1"/>
    <property type="match status" value="1"/>
</dbReference>
<protein>
    <submittedName>
        <fullName evidence="6">Deoxyribodipyrimidine photo-lyase</fullName>
        <ecNumber evidence="6">4.1.99.3</ecNumber>
    </submittedName>
</protein>
<dbReference type="EMBL" id="CP144913">
    <property type="protein sequence ID" value="WXB76609.1"/>
    <property type="molecule type" value="Genomic_DNA"/>
</dbReference>
<accession>A0ABZ2MHS8</accession>
<dbReference type="Gene3D" id="1.10.579.10">
    <property type="entry name" value="DNA Cyclobutane Dipyrimidine Photolyase, subunit A, domain 3"/>
    <property type="match status" value="1"/>
</dbReference>
<feature type="domain" description="Photolyase/cryptochrome alpha/beta" evidence="5">
    <location>
        <begin position="2"/>
        <end position="125"/>
    </location>
</feature>
<dbReference type="SUPFAM" id="SSF48173">
    <property type="entry name" value="Cryptochrome/photolyase FAD-binding domain"/>
    <property type="match status" value="1"/>
</dbReference>
<keyword evidence="6" id="KW-0456">Lyase</keyword>
<evidence type="ECO:0000259" key="5">
    <source>
        <dbReference type="PROSITE" id="PS51645"/>
    </source>
</evidence>
<keyword evidence="3 4" id="KW-0274">FAD</keyword>
<dbReference type="Proteomes" id="UP001382727">
    <property type="component" value="Chromosome"/>
</dbReference>
<dbReference type="InterPro" id="IPR006050">
    <property type="entry name" value="DNA_photolyase_N"/>
</dbReference>
<dbReference type="InterPro" id="IPR036134">
    <property type="entry name" value="Crypto/Photolyase_FAD-like_sf"/>
</dbReference>
<evidence type="ECO:0000313" key="7">
    <source>
        <dbReference type="Proteomes" id="UP001382727"/>
    </source>
</evidence>
<dbReference type="Gene3D" id="1.25.40.80">
    <property type="match status" value="1"/>
</dbReference>
<evidence type="ECO:0000256" key="4">
    <source>
        <dbReference type="RuleBase" id="RU004182"/>
    </source>
</evidence>
<comment type="similarity">
    <text evidence="4">Belongs to the DNA photolyase family.</text>
</comment>
<evidence type="ECO:0000256" key="2">
    <source>
        <dbReference type="ARBA" id="ARBA00022630"/>
    </source>
</evidence>
<evidence type="ECO:0000313" key="6">
    <source>
        <dbReference type="EMBL" id="WXB76609.1"/>
    </source>
</evidence>